<comment type="caution">
    <text evidence="1">The sequence shown here is derived from an EMBL/GenBank/DDBJ whole genome shotgun (WGS) entry which is preliminary data.</text>
</comment>
<protein>
    <submittedName>
        <fullName evidence="1">Uncharacterized protein</fullName>
    </submittedName>
</protein>
<proteinExistence type="predicted"/>
<evidence type="ECO:0000313" key="1">
    <source>
        <dbReference type="EMBL" id="GBP62163.1"/>
    </source>
</evidence>
<sequence>MEFLCLPSGSIIREDEGEALNLRIASFVGNSERQNFVGAGVTVVAIRRSSRRDYDALYNCTLLVEPVVGMSACGVEDQSSASRCGSHLETLLTK</sequence>
<dbReference type="EMBL" id="BGZK01000833">
    <property type="protein sequence ID" value="GBP62163.1"/>
    <property type="molecule type" value="Genomic_DNA"/>
</dbReference>
<keyword evidence="2" id="KW-1185">Reference proteome</keyword>
<accession>A0A4C1XG52</accession>
<organism evidence="1 2">
    <name type="scientific">Eumeta variegata</name>
    <name type="common">Bagworm moth</name>
    <name type="synonym">Eumeta japonica</name>
    <dbReference type="NCBI Taxonomy" id="151549"/>
    <lineage>
        <taxon>Eukaryota</taxon>
        <taxon>Metazoa</taxon>
        <taxon>Ecdysozoa</taxon>
        <taxon>Arthropoda</taxon>
        <taxon>Hexapoda</taxon>
        <taxon>Insecta</taxon>
        <taxon>Pterygota</taxon>
        <taxon>Neoptera</taxon>
        <taxon>Endopterygota</taxon>
        <taxon>Lepidoptera</taxon>
        <taxon>Glossata</taxon>
        <taxon>Ditrysia</taxon>
        <taxon>Tineoidea</taxon>
        <taxon>Psychidae</taxon>
        <taxon>Oiketicinae</taxon>
        <taxon>Eumeta</taxon>
    </lineage>
</organism>
<dbReference type="AlphaFoldDB" id="A0A4C1XG52"/>
<reference evidence="1 2" key="1">
    <citation type="journal article" date="2019" name="Commun. Biol.">
        <title>The bagworm genome reveals a unique fibroin gene that provides high tensile strength.</title>
        <authorList>
            <person name="Kono N."/>
            <person name="Nakamura H."/>
            <person name="Ohtoshi R."/>
            <person name="Tomita M."/>
            <person name="Numata K."/>
            <person name="Arakawa K."/>
        </authorList>
    </citation>
    <scope>NUCLEOTIDE SEQUENCE [LARGE SCALE GENOMIC DNA]</scope>
</reference>
<name>A0A4C1XG52_EUMVA</name>
<dbReference type="Proteomes" id="UP000299102">
    <property type="component" value="Unassembled WGS sequence"/>
</dbReference>
<gene>
    <name evidence="1" type="ORF">EVAR_40614_1</name>
</gene>
<evidence type="ECO:0000313" key="2">
    <source>
        <dbReference type="Proteomes" id="UP000299102"/>
    </source>
</evidence>